<organism evidence="1 2">
    <name type="scientific">Candidatus Daviesbacteria bacterium RIFCSPLOWO2_01_FULL_39_12</name>
    <dbReference type="NCBI Taxonomy" id="1797785"/>
    <lineage>
        <taxon>Bacteria</taxon>
        <taxon>Candidatus Daviesiibacteriota</taxon>
    </lineage>
</organism>
<evidence type="ECO:0000313" key="1">
    <source>
        <dbReference type="EMBL" id="OGE44515.1"/>
    </source>
</evidence>
<protein>
    <recommendedName>
        <fullName evidence="3">DUF4258 domain-containing protein</fullName>
    </recommendedName>
</protein>
<dbReference type="EMBL" id="MFDM01000001">
    <property type="protein sequence ID" value="OGE44515.1"/>
    <property type="molecule type" value="Genomic_DNA"/>
</dbReference>
<reference evidence="1 2" key="1">
    <citation type="journal article" date="2016" name="Nat. Commun.">
        <title>Thousands of microbial genomes shed light on interconnected biogeochemical processes in an aquifer system.</title>
        <authorList>
            <person name="Anantharaman K."/>
            <person name="Brown C.T."/>
            <person name="Hug L.A."/>
            <person name="Sharon I."/>
            <person name="Castelle C.J."/>
            <person name="Probst A.J."/>
            <person name="Thomas B.C."/>
            <person name="Singh A."/>
            <person name="Wilkins M.J."/>
            <person name="Karaoz U."/>
            <person name="Brodie E.L."/>
            <person name="Williams K.H."/>
            <person name="Hubbard S.S."/>
            <person name="Banfield J.F."/>
        </authorList>
    </citation>
    <scope>NUCLEOTIDE SEQUENCE [LARGE SCALE GENOMIC DNA]</scope>
</reference>
<name>A0A1F5KUM3_9BACT</name>
<gene>
    <name evidence="1" type="ORF">A3B45_05190</name>
</gene>
<evidence type="ECO:0008006" key="3">
    <source>
        <dbReference type="Google" id="ProtNLM"/>
    </source>
</evidence>
<sequence>MVIKYTKHVYDKLKLQEIIELKINLKTIAGILKNPNTVDESIEPHQSIGSLSRTLSLSVIWKREDGIIKVITFYPARKGRYESKILRRR</sequence>
<dbReference type="AlphaFoldDB" id="A0A1F5KUM3"/>
<proteinExistence type="predicted"/>
<dbReference type="STRING" id="1797785.A3B45_05190"/>
<dbReference type="Proteomes" id="UP000178565">
    <property type="component" value="Unassembled WGS sequence"/>
</dbReference>
<accession>A0A1F5KUM3</accession>
<evidence type="ECO:0000313" key="2">
    <source>
        <dbReference type="Proteomes" id="UP000178565"/>
    </source>
</evidence>
<comment type="caution">
    <text evidence="1">The sequence shown here is derived from an EMBL/GenBank/DDBJ whole genome shotgun (WGS) entry which is preliminary data.</text>
</comment>